<sequence length="105" mass="12420">MEHGTSQSHSSMPLASRLDHLDFIMKYLERKQEMARWGSREDCMPMPLDLALRDAYFKGSFLDRVASLEHRLFQVTNITMYHMTHISITFLTTLYLRHFMFSCQA</sequence>
<dbReference type="InParanoid" id="A0A1Q3D6U8"/>
<organism evidence="1 2">
    <name type="scientific">Cephalotus follicularis</name>
    <name type="common">Albany pitcher plant</name>
    <dbReference type="NCBI Taxonomy" id="3775"/>
    <lineage>
        <taxon>Eukaryota</taxon>
        <taxon>Viridiplantae</taxon>
        <taxon>Streptophyta</taxon>
        <taxon>Embryophyta</taxon>
        <taxon>Tracheophyta</taxon>
        <taxon>Spermatophyta</taxon>
        <taxon>Magnoliopsida</taxon>
        <taxon>eudicotyledons</taxon>
        <taxon>Gunneridae</taxon>
        <taxon>Pentapetalae</taxon>
        <taxon>rosids</taxon>
        <taxon>fabids</taxon>
        <taxon>Oxalidales</taxon>
        <taxon>Cephalotaceae</taxon>
        <taxon>Cephalotus</taxon>
    </lineage>
</organism>
<comment type="caution">
    <text evidence="1">The sequence shown here is derived from an EMBL/GenBank/DDBJ whole genome shotgun (WGS) entry which is preliminary data.</text>
</comment>
<evidence type="ECO:0000313" key="1">
    <source>
        <dbReference type="EMBL" id="GAV87968.1"/>
    </source>
</evidence>
<protein>
    <submittedName>
        <fullName evidence="1">Uncharacterized protein</fullName>
    </submittedName>
</protein>
<dbReference type="PANTHER" id="PTHR34190">
    <property type="entry name" value="EXPRESSED PROTEIN"/>
    <property type="match status" value="1"/>
</dbReference>
<dbReference type="EMBL" id="BDDD01004606">
    <property type="protein sequence ID" value="GAV87968.1"/>
    <property type="molecule type" value="Genomic_DNA"/>
</dbReference>
<gene>
    <name evidence="1" type="ORF">CFOL_v3_31392</name>
</gene>
<dbReference type="AlphaFoldDB" id="A0A1Q3D6U8"/>
<dbReference type="PANTHER" id="PTHR34190:SF3">
    <property type="entry name" value="MICROSPORE-SPECIFIC PROMOTER 2"/>
    <property type="match status" value="1"/>
</dbReference>
<accession>A0A1Q3D6U8</accession>
<keyword evidence="2" id="KW-1185">Reference proteome</keyword>
<proteinExistence type="predicted"/>
<name>A0A1Q3D6U8_CEPFO</name>
<reference evidence="2" key="1">
    <citation type="submission" date="2016-04" db="EMBL/GenBank/DDBJ databases">
        <title>Cephalotus genome sequencing.</title>
        <authorList>
            <person name="Fukushima K."/>
            <person name="Hasebe M."/>
            <person name="Fang X."/>
        </authorList>
    </citation>
    <scope>NUCLEOTIDE SEQUENCE [LARGE SCALE GENOMIC DNA]</scope>
    <source>
        <strain evidence="2">cv. St1</strain>
    </source>
</reference>
<evidence type="ECO:0000313" key="2">
    <source>
        <dbReference type="Proteomes" id="UP000187406"/>
    </source>
</evidence>
<dbReference type="Proteomes" id="UP000187406">
    <property type="component" value="Unassembled WGS sequence"/>
</dbReference>
<dbReference type="OrthoDB" id="1225832at2759"/>